<accession>A0A9Q3GGS2</accession>
<evidence type="ECO:0000313" key="12">
    <source>
        <dbReference type="EMBL" id="MBW0466645.1"/>
    </source>
</evidence>
<comment type="subcellular location">
    <subcellularLocation>
        <location evidence="1 11">Endoplasmic reticulum membrane</location>
        <topology evidence="1 11">Multi-pass membrane protein</topology>
    </subcellularLocation>
</comment>
<dbReference type="InterPro" id="IPR005599">
    <property type="entry name" value="GPI_mannosylTrfase"/>
</dbReference>
<organism evidence="12 13">
    <name type="scientific">Austropuccinia psidii MF-1</name>
    <dbReference type="NCBI Taxonomy" id="1389203"/>
    <lineage>
        <taxon>Eukaryota</taxon>
        <taxon>Fungi</taxon>
        <taxon>Dikarya</taxon>
        <taxon>Basidiomycota</taxon>
        <taxon>Pucciniomycotina</taxon>
        <taxon>Pucciniomycetes</taxon>
        <taxon>Pucciniales</taxon>
        <taxon>Sphaerophragmiaceae</taxon>
        <taxon>Austropuccinia</taxon>
    </lineage>
</organism>
<dbReference type="Proteomes" id="UP000765509">
    <property type="component" value="Unassembled WGS sequence"/>
</dbReference>
<keyword evidence="3" id="KW-0337">GPI-anchor biosynthesis</keyword>
<dbReference type="EC" id="2.4.1.-" evidence="11"/>
<dbReference type="OrthoDB" id="10066429at2759"/>
<keyword evidence="6 11" id="KW-0812">Transmembrane</keyword>
<feature type="transmembrane region" description="Helical" evidence="11">
    <location>
        <begin position="273"/>
        <end position="293"/>
    </location>
</feature>
<keyword evidence="7 11" id="KW-0256">Endoplasmic reticulum</keyword>
<protein>
    <recommendedName>
        <fullName evidence="11">Mannosyltransferase</fullName>
        <ecNumber evidence="11">2.4.1.-</ecNumber>
    </recommendedName>
</protein>
<comment type="pathway">
    <text evidence="2">Glycolipid biosynthesis; glycosylphosphatidylinositol-anchor biosynthesis.</text>
</comment>
<dbReference type="PANTHER" id="PTHR22760:SF3">
    <property type="entry name" value="GPI MANNOSYLTRANSFERASE 4"/>
    <property type="match status" value="1"/>
</dbReference>
<dbReference type="Pfam" id="PF03901">
    <property type="entry name" value="Glyco_transf_22"/>
    <property type="match status" value="1"/>
</dbReference>
<feature type="transmembrane region" description="Helical" evidence="11">
    <location>
        <begin position="7"/>
        <end position="27"/>
    </location>
</feature>
<evidence type="ECO:0000256" key="3">
    <source>
        <dbReference type="ARBA" id="ARBA00022502"/>
    </source>
</evidence>
<dbReference type="EMBL" id="AVOT02001352">
    <property type="protein sequence ID" value="MBW0466645.1"/>
    <property type="molecule type" value="Genomic_DNA"/>
</dbReference>
<dbReference type="GO" id="GO:0006506">
    <property type="term" value="P:GPI anchor biosynthetic process"/>
    <property type="evidence" value="ECO:0007669"/>
    <property type="project" value="UniProtKB-KW"/>
</dbReference>
<evidence type="ECO:0000256" key="5">
    <source>
        <dbReference type="ARBA" id="ARBA00022679"/>
    </source>
</evidence>
<keyword evidence="4 11" id="KW-0328">Glycosyltransferase</keyword>
<comment type="caution">
    <text evidence="12">The sequence shown here is derived from an EMBL/GenBank/DDBJ whole genome shotgun (WGS) entry which is preliminary data.</text>
</comment>
<evidence type="ECO:0000256" key="9">
    <source>
        <dbReference type="ARBA" id="ARBA00023136"/>
    </source>
</evidence>
<dbReference type="AlphaFoldDB" id="A0A9Q3GGS2"/>
<reference evidence="12" key="1">
    <citation type="submission" date="2021-03" db="EMBL/GenBank/DDBJ databases">
        <title>Draft genome sequence of rust myrtle Austropuccinia psidii MF-1, a brazilian biotype.</title>
        <authorList>
            <person name="Quecine M.C."/>
            <person name="Pachon D.M.R."/>
            <person name="Bonatelli M.L."/>
            <person name="Correr F.H."/>
            <person name="Franceschini L.M."/>
            <person name="Leite T.F."/>
            <person name="Margarido G.R.A."/>
            <person name="Almeida C.A."/>
            <person name="Ferrarezi J.A."/>
            <person name="Labate C.A."/>
        </authorList>
    </citation>
    <scope>NUCLEOTIDE SEQUENCE</scope>
    <source>
        <strain evidence="12">MF-1</strain>
    </source>
</reference>
<sequence>MWKASRHLYYIFVFLRLVIILTSTSYIHPDEFFQNIEIAIDDVFNPSKQSHLARAWEWNPTKPHQIFAVGNGPIRSIVPVWLTSHVALNLLKFLNRWNLIKLSTRSLVIAPRLALFPLSCLVDYCAFRLTKSQSIRLLLASSPFSLLFLCRTFSNSLESILFTLILTLSLSIHPHRLSKSSVALLTFLNVLTLWVRVTYLAFALPVVLWFGYTRLIRSPSLLTTAVLSALFSVVALTLVDSFYFHRWPCITPLEFLIYNLDRRNLALHGTHPYWLHLLINGPIAFGPALWLAGWYGIRIKMSSTILVKLSALSLCSGVLVLSLQPHQEPRFLLPLGLPLAVLGSQVLRKNTWPFRNGFWTVHLIHSIVIVALFGYLHQAGLETALQALPPEARTLISYKTFDVPSTLITTAQLDNVENLRGSSKKHLMARLCDLKIDEACLLSPRWAIDLDDENWLVLAWSSSIPHLDLDRLDEIWNAGFQRSGMALWRINQNITNSAYCLQKQLV</sequence>
<evidence type="ECO:0000256" key="2">
    <source>
        <dbReference type="ARBA" id="ARBA00004687"/>
    </source>
</evidence>
<dbReference type="GO" id="GO:0000026">
    <property type="term" value="F:alpha-1,2-mannosyltransferase activity"/>
    <property type="evidence" value="ECO:0007669"/>
    <property type="project" value="TreeGrafter"/>
</dbReference>
<evidence type="ECO:0000256" key="1">
    <source>
        <dbReference type="ARBA" id="ARBA00004477"/>
    </source>
</evidence>
<evidence type="ECO:0000256" key="10">
    <source>
        <dbReference type="ARBA" id="ARBA00038466"/>
    </source>
</evidence>
<evidence type="ECO:0000313" key="13">
    <source>
        <dbReference type="Proteomes" id="UP000765509"/>
    </source>
</evidence>
<proteinExistence type="inferred from homology"/>
<keyword evidence="8 11" id="KW-1133">Transmembrane helix</keyword>
<dbReference type="PANTHER" id="PTHR22760">
    <property type="entry name" value="GLYCOSYLTRANSFERASE"/>
    <property type="match status" value="1"/>
</dbReference>
<keyword evidence="13" id="KW-1185">Reference proteome</keyword>
<name>A0A9Q3GGS2_9BASI</name>
<gene>
    <name evidence="12" type="ORF">O181_006360</name>
</gene>
<evidence type="ECO:0000256" key="8">
    <source>
        <dbReference type="ARBA" id="ARBA00022989"/>
    </source>
</evidence>
<dbReference type="GO" id="GO:0005789">
    <property type="term" value="C:endoplasmic reticulum membrane"/>
    <property type="evidence" value="ECO:0007669"/>
    <property type="project" value="UniProtKB-SubCell"/>
</dbReference>
<feature type="transmembrane region" description="Helical" evidence="11">
    <location>
        <begin position="224"/>
        <end position="244"/>
    </location>
</feature>
<evidence type="ECO:0000256" key="6">
    <source>
        <dbReference type="ARBA" id="ARBA00022692"/>
    </source>
</evidence>
<evidence type="ECO:0000256" key="11">
    <source>
        <dbReference type="RuleBase" id="RU363075"/>
    </source>
</evidence>
<evidence type="ECO:0000256" key="7">
    <source>
        <dbReference type="ARBA" id="ARBA00022824"/>
    </source>
</evidence>
<evidence type="ECO:0000256" key="4">
    <source>
        <dbReference type="ARBA" id="ARBA00022676"/>
    </source>
</evidence>
<keyword evidence="9 11" id="KW-0472">Membrane</keyword>
<comment type="similarity">
    <text evidence="10">Belongs to the glycosyltransferase 22 family. PIGZ subfamily.</text>
</comment>
<keyword evidence="5" id="KW-0808">Transferase</keyword>
<feature type="transmembrane region" description="Helical" evidence="11">
    <location>
        <begin position="193"/>
        <end position="212"/>
    </location>
</feature>
<feature type="transmembrane region" description="Helical" evidence="11">
    <location>
        <begin position="359"/>
        <end position="376"/>
    </location>
</feature>